<dbReference type="Proteomes" id="UP000005143">
    <property type="component" value="Unassembled WGS sequence"/>
</dbReference>
<accession>H0EAF4</accession>
<organism evidence="1 2">
    <name type="scientific">Patulibacter medicamentivorans</name>
    <dbReference type="NCBI Taxonomy" id="1097667"/>
    <lineage>
        <taxon>Bacteria</taxon>
        <taxon>Bacillati</taxon>
        <taxon>Actinomycetota</taxon>
        <taxon>Thermoleophilia</taxon>
        <taxon>Solirubrobacterales</taxon>
        <taxon>Patulibacteraceae</taxon>
        <taxon>Patulibacter</taxon>
    </lineage>
</organism>
<dbReference type="RefSeq" id="WP_007578279.1">
    <property type="nucleotide sequence ID" value="NZ_AGUD01000295.1"/>
</dbReference>
<gene>
    <name evidence="1" type="ORF">PAI11_38280</name>
</gene>
<name>H0EAF4_9ACTN</name>
<dbReference type="EMBL" id="AGUD01000295">
    <property type="protein sequence ID" value="EHN09281.1"/>
    <property type="molecule type" value="Genomic_DNA"/>
</dbReference>
<evidence type="ECO:0000313" key="1">
    <source>
        <dbReference type="EMBL" id="EHN09281.1"/>
    </source>
</evidence>
<protein>
    <submittedName>
        <fullName evidence="1">Uncharacterized protein</fullName>
    </submittedName>
</protein>
<keyword evidence="2" id="KW-1185">Reference proteome</keyword>
<comment type="caution">
    <text evidence="1">The sequence shown here is derived from an EMBL/GenBank/DDBJ whole genome shotgun (WGS) entry which is preliminary data.</text>
</comment>
<proteinExistence type="predicted"/>
<reference evidence="1 2" key="1">
    <citation type="journal article" date="2013" name="Biodegradation">
        <title>Quantitative proteomic analysis of ibuprofen-degrading Patulibacter sp. strain I11.</title>
        <authorList>
            <person name="Almeida B."/>
            <person name="Kjeldal H."/>
            <person name="Lolas I."/>
            <person name="Knudsen A.D."/>
            <person name="Carvalho G."/>
            <person name="Nielsen K.L."/>
            <person name="Barreto Crespo M.T."/>
            <person name="Stensballe A."/>
            <person name="Nielsen J.L."/>
        </authorList>
    </citation>
    <scope>NUCLEOTIDE SEQUENCE [LARGE SCALE GENOMIC DNA]</scope>
    <source>
        <strain evidence="1 2">I11</strain>
    </source>
</reference>
<sequence length="285" mass="30563">MRADPAPRADPLIRCAVAGDGGPCESVYLGFGLATRHGLGEGRLPLDALAMVLVAARRREQLGAARVVHLIADRHALYNGFATRRDVDRRARMLAAELRELAAALGLGPYEVVLASEIEDRLHPRLMGEAWARCPDLYAARQAADVEWARRRWGAGVKVGWSMSGDVAATGGRDEPYFDRVHRSIFGGELAAVYTAPGRALDPARPRCSPYTLLPGQPRLTFSSDADAIRVHCASASMRRHLAPICDRGLEQLGVAVDGALADRLDVLLAHLPGRASGAARAVAA</sequence>
<dbReference type="AlphaFoldDB" id="H0EAF4"/>
<evidence type="ECO:0000313" key="2">
    <source>
        <dbReference type="Proteomes" id="UP000005143"/>
    </source>
</evidence>